<dbReference type="PANTHER" id="PTHR30185">
    <property type="entry name" value="CRYPTIC BETA-GLUCOSIDE BGL OPERON ANTITERMINATOR"/>
    <property type="match status" value="1"/>
</dbReference>
<dbReference type="InterPro" id="IPR007737">
    <property type="entry name" value="Mga_HTH"/>
</dbReference>
<evidence type="ECO:0000313" key="4">
    <source>
        <dbReference type="EMBL" id="GCF92587.1"/>
    </source>
</evidence>
<evidence type="ECO:0000313" key="5">
    <source>
        <dbReference type="Proteomes" id="UP000290567"/>
    </source>
</evidence>
<keyword evidence="4" id="KW-0032">Aminotransferase</keyword>
<keyword evidence="4" id="KW-0808">Transferase</keyword>
<gene>
    <name evidence="4" type="ORF">NRIC_04780</name>
</gene>
<keyword evidence="1" id="KW-0805">Transcription regulation</keyword>
<dbReference type="InterPro" id="IPR050661">
    <property type="entry name" value="BglG_antiterminators"/>
</dbReference>
<reference evidence="5" key="1">
    <citation type="submission" date="2019-02" db="EMBL/GenBank/DDBJ databases">
        <title>Draft genome sequence of Enterococcus sp. Gos25-1.</title>
        <authorList>
            <person name="Tanaka N."/>
            <person name="Shiwa Y."/>
            <person name="Fujita N."/>
        </authorList>
    </citation>
    <scope>NUCLEOTIDE SEQUENCE [LARGE SCALE GENOMIC DNA]</scope>
    <source>
        <strain evidence="5">Gos25-1</strain>
    </source>
</reference>
<dbReference type="PANTHER" id="PTHR30185:SF18">
    <property type="entry name" value="TRANSCRIPTIONAL REGULATOR MTLR"/>
    <property type="match status" value="1"/>
</dbReference>
<comment type="caution">
    <text evidence="4">The sequence shown here is derived from an EMBL/GenBank/DDBJ whole genome shotgun (WGS) entry which is preliminary data.</text>
</comment>
<dbReference type="Pfam" id="PF05043">
    <property type="entry name" value="Mga"/>
    <property type="match status" value="1"/>
</dbReference>
<feature type="domain" description="Mga helix-turn-helix" evidence="3">
    <location>
        <begin position="77"/>
        <end position="160"/>
    </location>
</feature>
<evidence type="ECO:0000256" key="2">
    <source>
        <dbReference type="ARBA" id="ARBA00023163"/>
    </source>
</evidence>
<dbReference type="OrthoDB" id="1646817at2"/>
<accession>A0A4P5P474</accession>
<evidence type="ECO:0000256" key="1">
    <source>
        <dbReference type="ARBA" id="ARBA00023015"/>
    </source>
</evidence>
<dbReference type="RefSeq" id="WP_146621091.1">
    <property type="nucleotide sequence ID" value="NZ_BJCC01000004.1"/>
</dbReference>
<keyword evidence="2" id="KW-0804">Transcription</keyword>
<protein>
    <submittedName>
        <fullName evidence="4">Aspartate aminotransferase</fullName>
    </submittedName>
</protein>
<evidence type="ECO:0000259" key="3">
    <source>
        <dbReference type="Pfam" id="PF05043"/>
    </source>
</evidence>
<dbReference type="Proteomes" id="UP000290567">
    <property type="component" value="Unassembled WGS sequence"/>
</dbReference>
<dbReference type="GO" id="GO:0008483">
    <property type="term" value="F:transaminase activity"/>
    <property type="evidence" value="ECO:0007669"/>
    <property type="project" value="UniProtKB-KW"/>
</dbReference>
<keyword evidence="5" id="KW-1185">Reference proteome</keyword>
<proteinExistence type="predicted"/>
<sequence length="521" mass="62297">MRTLLSTSIYRKIMLIEFLDRFASWCPTKDVTTYIDCSPKTLLTDIDYINEFWGEYIFVEYSKFQGVRLNNLASNKLANVYALIFQECDEFQFIEKLLYRPNEDADFWINELFMSEASFYRMANNIEGFLENRGLTLERNPFRITAKEERWVRFFYTEYFKEAYGVNDWPFEYTNQQETYCFIMRTSTDFDVSLDDREIQLCSFLLMVSFIRMGQGFFISEEEYDKPDDVIDQVIQYSEPLAKRLLAHSPYSLRERWYKGIGRTVYYEFYAWDNHQQEIRIHDKIETFLTKLSQAVDFPLLEEDKSKIIQQMKSWYLQYNLYPYNQTLLFDNQKRMAREILNVYPTFSAIVSMYLEDIERKKPELWTSIRMHDILVLLVKEWTNLPIQLEQLRKKVSIMIVSNLGKKHAEMLKDFLYSQYGDKVILEVYPSPTLFSDEDDFAILDDYDIVISNNPIEKYHGEHCLIVNNFFSASDRESIYELIVSIQKEASEKRIHQLGIAYFQNAKNIYSFLHEDIAIDA</sequence>
<name>A0A4P5P474_9ENTE</name>
<dbReference type="EMBL" id="BJCC01000004">
    <property type="protein sequence ID" value="GCF92587.1"/>
    <property type="molecule type" value="Genomic_DNA"/>
</dbReference>
<dbReference type="AlphaFoldDB" id="A0A4P5P474"/>
<organism evidence="4 5">
    <name type="scientific">Enterococcus florum</name>
    <dbReference type="NCBI Taxonomy" id="2480627"/>
    <lineage>
        <taxon>Bacteria</taxon>
        <taxon>Bacillati</taxon>
        <taxon>Bacillota</taxon>
        <taxon>Bacilli</taxon>
        <taxon>Lactobacillales</taxon>
        <taxon>Enterococcaceae</taxon>
        <taxon>Enterococcus</taxon>
    </lineage>
</organism>